<comment type="caution">
    <text evidence="2">The sequence shown here is derived from an EMBL/GenBank/DDBJ whole genome shotgun (WGS) entry which is preliminary data.</text>
</comment>
<keyword evidence="2" id="KW-0808">Transferase</keyword>
<proteinExistence type="predicted"/>
<evidence type="ECO:0000259" key="1">
    <source>
        <dbReference type="Pfam" id="PF13480"/>
    </source>
</evidence>
<dbReference type="RefSeq" id="WP_169410909.1">
    <property type="nucleotide sequence ID" value="NZ_JAAXKZ010000013.1"/>
</dbReference>
<accession>A0A848DEY4</accession>
<sequence length="337" mass="38298">MTARSTWLRCYVDAFPKQQPVAILVEEEGRLIALAYLGRVDGPVVEWTALGHSVSDYAALPAIDDDAARRLAEAIAEQVRRGQRPWRLRLEQLPAGDPVLAHLQRLLPHVHVRSGIPAIQLSLTEPRTLGRHMSKNARKTFNKGWNRLRRDGHEADLRLVRDPAEVAGLLDRVVTLRRNRDHQLGRRSDFDDPEFERFYRDALSEFARRGELELTVMLVGDELIGYVLGFLDGPIYRTWDGRVASRWMDYSAGRICDSAAIGSALADERFTTWDWMRGEQAYKRQSMTHVIEHQHLHAWSSAAVRHGYRVAAGIARRARRAAGPHGLRGLVRTRASQ</sequence>
<dbReference type="GO" id="GO:0016740">
    <property type="term" value="F:transferase activity"/>
    <property type="evidence" value="ECO:0007669"/>
    <property type="project" value="UniProtKB-KW"/>
</dbReference>
<evidence type="ECO:0000313" key="2">
    <source>
        <dbReference type="EMBL" id="NMH91146.1"/>
    </source>
</evidence>
<name>A0A848DEY4_9PSEU</name>
<keyword evidence="3" id="KW-1185">Reference proteome</keyword>
<reference evidence="2 3" key="1">
    <citation type="submission" date="2020-04" db="EMBL/GenBank/DDBJ databases">
        <authorList>
            <person name="Klaysubun C."/>
            <person name="Duangmal K."/>
            <person name="Lipun K."/>
        </authorList>
    </citation>
    <scope>NUCLEOTIDE SEQUENCE [LARGE SCALE GENOMIC DNA]</scope>
    <source>
        <strain evidence="2 3">DSM 45300</strain>
    </source>
</reference>
<dbReference type="EMBL" id="JAAXKZ010000013">
    <property type="protein sequence ID" value="NMH91146.1"/>
    <property type="molecule type" value="Genomic_DNA"/>
</dbReference>
<evidence type="ECO:0000313" key="3">
    <source>
        <dbReference type="Proteomes" id="UP000586918"/>
    </source>
</evidence>
<feature type="domain" description="BioF2-like acetyltransferase" evidence="1">
    <location>
        <begin position="136"/>
        <end position="284"/>
    </location>
</feature>
<gene>
    <name evidence="2" type="ORF">HF519_05965</name>
</gene>
<protein>
    <submittedName>
        <fullName evidence="2">GNAT family N-acetyltransferase</fullName>
    </submittedName>
</protein>
<dbReference type="InterPro" id="IPR016181">
    <property type="entry name" value="Acyl_CoA_acyltransferase"/>
</dbReference>
<dbReference type="InterPro" id="IPR038740">
    <property type="entry name" value="BioF2-like_GNAT_dom"/>
</dbReference>
<dbReference type="SUPFAM" id="SSF55729">
    <property type="entry name" value="Acyl-CoA N-acyltransferases (Nat)"/>
    <property type="match status" value="1"/>
</dbReference>
<dbReference type="AlphaFoldDB" id="A0A848DEY4"/>
<dbReference type="Proteomes" id="UP000586918">
    <property type="component" value="Unassembled WGS sequence"/>
</dbReference>
<organism evidence="2 3">
    <name type="scientific">Pseudonocardia bannensis</name>
    <dbReference type="NCBI Taxonomy" id="630973"/>
    <lineage>
        <taxon>Bacteria</taxon>
        <taxon>Bacillati</taxon>
        <taxon>Actinomycetota</taxon>
        <taxon>Actinomycetes</taxon>
        <taxon>Pseudonocardiales</taxon>
        <taxon>Pseudonocardiaceae</taxon>
        <taxon>Pseudonocardia</taxon>
    </lineage>
</organism>
<dbReference type="Pfam" id="PF13480">
    <property type="entry name" value="Acetyltransf_6"/>
    <property type="match status" value="1"/>
</dbReference>